<dbReference type="SMART" id="SM01340">
    <property type="entry name" value="DNA_mis_repair"/>
    <property type="match status" value="1"/>
</dbReference>
<dbReference type="FunFam" id="3.30.230.10:FF:000013">
    <property type="entry name" value="DNA mismatch repair endonuclease MutL"/>
    <property type="match status" value="1"/>
</dbReference>
<dbReference type="InterPro" id="IPR014790">
    <property type="entry name" value="MutL_C"/>
</dbReference>
<feature type="compositionally biased region" description="Low complexity" evidence="6">
    <location>
        <begin position="361"/>
        <end position="371"/>
    </location>
</feature>
<keyword evidence="9" id="KW-0540">Nuclease</keyword>
<dbReference type="SUPFAM" id="SSF118116">
    <property type="entry name" value="DNA mismatch repair protein MutL"/>
    <property type="match status" value="1"/>
</dbReference>
<reference evidence="9" key="2">
    <citation type="journal article" date="2022" name="Syst. Appl. Microbiol.">
        <title>Chromohalobacter moromii sp. nov., a moderately halophilic bacterium isolated from lupine-based moromi fermentation.</title>
        <authorList>
            <person name="Lulf R.H."/>
            <person name="Hilgarth M."/>
            <person name="Ehrmann M.A."/>
        </authorList>
    </citation>
    <scope>NUCLEOTIDE SEQUENCE</scope>
    <source>
        <strain evidence="9">TMW 2.2304</strain>
    </source>
</reference>
<dbReference type="GO" id="GO:0032300">
    <property type="term" value="C:mismatch repair complex"/>
    <property type="evidence" value="ECO:0007669"/>
    <property type="project" value="InterPro"/>
</dbReference>
<name>A0A9X2WZZ8_9GAMM</name>
<evidence type="ECO:0000256" key="2">
    <source>
        <dbReference type="ARBA" id="ARBA00021975"/>
    </source>
</evidence>
<dbReference type="InterPro" id="IPR013507">
    <property type="entry name" value="DNA_mismatch_S5_2-like"/>
</dbReference>
<evidence type="ECO:0000259" key="7">
    <source>
        <dbReference type="SMART" id="SM00853"/>
    </source>
</evidence>
<dbReference type="Gene3D" id="3.30.1540.20">
    <property type="entry name" value="MutL, C-terminal domain, dimerisation subdomain"/>
    <property type="match status" value="1"/>
</dbReference>
<dbReference type="InterPro" id="IPR042120">
    <property type="entry name" value="MutL_C_dimsub"/>
</dbReference>
<dbReference type="PROSITE" id="PS00058">
    <property type="entry name" value="DNA_MISMATCH_REPAIR_1"/>
    <property type="match status" value="1"/>
</dbReference>
<feature type="compositionally biased region" description="Polar residues" evidence="6">
    <location>
        <begin position="341"/>
        <end position="352"/>
    </location>
</feature>
<keyword evidence="9" id="KW-0378">Hydrolase</keyword>
<accession>A0A9X2WZZ8</accession>
<keyword evidence="4 5" id="KW-0234">DNA repair</keyword>
<dbReference type="Gene3D" id="3.30.230.10">
    <property type="match status" value="1"/>
</dbReference>
<dbReference type="InterPro" id="IPR037198">
    <property type="entry name" value="MutL_C_sf"/>
</dbReference>
<feature type="domain" description="DNA mismatch repair protein S5" evidence="8">
    <location>
        <begin position="217"/>
        <end position="335"/>
    </location>
</feature>
<evidence type="ECO:0000256" key="5">
    <source>
        <dbReference type="HAMAP-Rule" id="MF_00149"/>
    </source>
</evidence>
<dbReference type="EMBL" id="JAHXDE010000001">
    <property type="protein sequence ID" value="MCT8504098.1"/>
    <property type="molecule type" value="Genomic_DNA"/>
</dbReference>
<dbReference type="InterPro" id="IPR042121">
    <property type="entry name" value="MutL_C_regsub"/>
</dbReference>
<dbReference type="GO" id="GO:0016887">
    <property type="term" value="F:ATP hydrolysis activity"/>
    <property type="evidence" value="ECO:0007669"/>
    <property type="project" value="InterPro"/>
</dbReference>
<dbReference type="GO" id="GO:0140664">
    <property type="term" value="F:ATP-dependent DNA damage sensor activity"/>
    <property type="evidence" value="ECO:0007669"/>
    <property type="project" value="InterPro"/>
</dbReference>
<dbReference type="PANTHER" id="PTHR10073:SF12">
    <property type="entry name" value="DNA MISMATCH REPAIR PROTEIN MLH1"/>
    <property type="match status" value="1"/>
</dbReference>
<keyword evidence="9" id="KW-0255">Endonuclease</keyword>
<feature type="domain" description="MutL C-terminal dimerisation" evidence="7">
    <location>
        <begin position="451"/>
        <end position="599"/>
    </location>
</feature>
<dbReference type="NCBIfam" id="TIGR00585">
    <property type="entry name" value="mutl"/>
    <property type="match status" value="1"/>
</dbReference>
<dbReference type="InterPro" id="IPR002099">
    <property type="entry name" value="MutL/Mlh/PMS"/>
</dbReference>
<dbReference type="Pfam" id="PF08676">
    <property type="entry name" value="MutL_C"/>
    <property type="match status" value="1"/>
</dbReference>
<dbReference type="InterPro" id="IPR020667">
    <property type="entry name" value="DNA_mismatch_repair_MutL"/>
</dbReference>
<dbReference type="CDD" id="cd16926">
    <property type="entry name" value="HATPase_MutL-MLH-PMS-like"/>
    <property type="match status" value="1"/>
</dbReference>
<dbReference type="InterPro" id="IPR014762">
    <property type="entry name" value="DNA_mismatch_repair_CS"/>
</dbReference>
<dbReference type="PANTHER" id="PTHR10073">
    <property type="entry name" value="DNA MISMATCH REPAIR PROTEIN MLH, PMS, MUTL"/>
    <property type="match status" value="1"/>
</dbReference>
<evidence type="ECO:0000313" key="9">
    <source>
        <dbReference type="EMBL" id="MCT8504098.1"/>
    </source>
</evidence>
<comment type="similarity">
    <text evidence="1 5">Belongs to the DNA mismatch repair MutL/HexB family.</text>
</comment>
<keyword evidence="3 5" id="KW-0227">DNA damage</keyword>
<keyword evidence="10" id="KW-1185">Reference proteome</keyword>
<protein>
    <recommendedName>
        <fullName evidence="2 5">DNA mismatch repair protein MutL</fullName>
    </recommendedName>
</protein>
<evidence type="ECO:0000256" key="3">
    <source>
        <dbReference type="ARBA" id="ARBA00022763"/>
    </source>
</evidence>
<dbReference type="InterPro" id="IPR036890">
    <property type="entry name" value="HATPase_C_sf"/>
</dbReference>
<evidence type="ECO:0000256" key="6">
    <source>
        <dbReference type="SAM" id="MobiDB-lite"/>
    </source>
</evidence>
<dbReference type="GO" id="GO:0006298">
    <property type="term" value="P:mismatch repair"/>
    <property type="evidence" value="ECO:0007669"/>
    <property type="project" value="UniProtKB-UniRule"/>
</dbReference>
<dbReference type="HAMAP" id="MF_00149">
    <property type="entry name" value="DNA_mis_repair"/>
    <property type="match status" value="1"/>
</dbReference>
<reference evidence="9" key="1">
    <citation type="submission" date="2021-07" db="EMBL/GenBank/DDBJ databases">
        <authorList>
            <person name="Luelf R.H."/>
        </authorList>
    </citation>
    <scope>NUCLEOTIDE SEQUENCE</scope>
    <source>
        <strain evidence="9">TMW 2.2304</strain>
    </source>
</reference>
<dbReference type="GO" id="GO:0030983">
    <property type="term" value="F:mismatched DNA binding"/>
    <property type="evidence" value="ECO:0007669"/>
    <property type="project" value="InterPro"/>
</dbReference>
<proteinExistence type="inferred from homology"/>
<dbReference type="GO" id="GO:0005524">
    <property type="term" value="F:ATP binding"/>
    <property type="evidence" value="ECO:0007669"/>
    <property type="project" value="InterPro"/>
</dbReference>
<dbReference type="RefSeq" id="WP_247639607.1">
    <property type="nucleotide sequence ID" value="NZ_JAHXCZ010000001.1"/>
</dbReference>
<comment type="caution">
    <text evidence="9">The sequence shown here is derived from an EMBL/GenBank/DDBJ whole genome shotgun (WGS) entry which is preliminary data.</text>
</comment>
<dbReference type="SMART" id="SM00853">
    <property type="entry name" value="MutL_C"/>
    <property type="match status" value="1"/>
</dbReference>
<evidence type="ECO:0000259" key="8">
    <source>
        <dbReference type="SMART" id="SM01340"/>
    </source>
</evidence>
<dbReference type="InterPro" id="IPR038973">
    <property type="entry name" value="MutL/Mlh/Pms-like"/>
</dbReference>
<feature type="region of interest" description="Disordered" evidence="6">
    <location>
        <begin position="338"/>
        <end position="371"/>
    </location>
</feature>
<dbReference type="FunFam" id="3.30.565.10:FF:000003">
    <property type="entry name" value="DNA mismatch repair endonuclease MutL"/>
    <property type="match status" value="1"/>
</dbReference>
<dbReference type="SUPFAM" id="SSF55874">
    <property type="entry name" value="ATPase domain of HSP90 chaperone/DNA topoisomerase II/histidine kinase"/>
    <property type="match status" value="1"/>
</dbReference>
<dbReference type="SUPFAM" id="SSF54211">
    <property type="entry name" value="Ribosomal protein S5 domain 2-like"/>
    <property type="match status" value="1"/>
</dbReference>
<evidence type="ECO:0000256" key="1">
    <source>
        <dbReference type="ARBA" id="ARBA00006082"/>
    </source>
</evidence>
<dbReference type="Pfam" id="PF13589">
    <property type="entry name" value="HATPase_c_3"/>
    <property type="match status" value="1"/>
</dbReference>
<dbReference type="InterPro" id="IPR020568">
    <property type="entry name" value="Ribosomal_Su5_D2-typ_SF"/>
</dbReference>
<dbReference type="Gene3D" id="3.30.1370.100">
    <property type="entry name" value="MutL, C-terminal domain, regulatory subdomain"/>
    <property type="match status" value="1"/>
</dbReference>
<dbReference type="CDD" id="cd03482">
    <property type="entry name" value="MutL_Trans_MutL"/>
    <property type="match status" value="1"/>
</dbReference>
<evidence type="ECO:0000256" key="4">
    <source>
        <dbReference type="ARBA" id="ARBA00023204"/>
    </source>
</evidence>
<gene>
    <name evidence="5 9" type="primary">mutL</name>
    <name evidence="9" type="ORF">KZO87_01760</name>
</gene>
<evidence type="ECO:0000313" key="10">
    <source>
        <dbReference type="Proteomes" id="UP001145353"/>
    </source>
</evidence>
<dbReference type="NCBIfam" id="NF000949">
    <property type="entry name" value="PRK00095.1-2"/>
    <property type="match status" value="1"/>
</dbReference>
<dbReference type="AlphaFoldDB" id="A0A9X2WZZ8"/>
<dbReference type="Proteomes" id="UP001145353">
    <property type="component" value="Unassembled WGS sequence"/>
</dbReference>
<comment type="function">
    <text evidence="5">This protein is involved in the repair of mismatches in DNA. It is required for dam-dependent methyl-directed DNA mismatch repair. May act as a 'molecular matchmaker', a protein that promotes the formation of a stable complex between two or more DNA-binding proteins in an ATP-dependent manner without itself being part of a final effector complex.</text>
</comment>
<dbReference type="Pfam" id="PF01119">
    <property type="entry name" value="DNA_mis_repair"/>
    <property type="match status" value="1"/>
</dbReference>
<dbReference type="GO" id="GO:0004519">
    <property type="term" value="F:endonuclease activity"/>
    <property type="evidence" value="ECO:0007669"/>
    <property type="project" value="UniProtKB-KW"/>
</dbReference>
<sequence length="643" mass="71592">MTESRRIHILDPRLANQIAAGEVVERPASVLKELAENAIDAGSQRIEIDLEAGGARLIRVRDDGRGIAEDDLPLALSRHATSKIASLDDLEGVDSLGFRGEALASISSVSRLELVSNTQDEPSEGWRVVAEGRQMEPRVSPAPHPRGSSVVVRDLFFNTPARRKFLRTEKTEFGHVEETFRRLVLSRYDIAWVLRHNQKVVHQLRAGDEPAAMERRVGALLGRNFLENALHVDIEATGLRLWGWVGLPTHSRAQADQQYFFVNGRVVRDRLVAHAVRQAYRDVLFHGRHPVFVLYLELDPHVVDVNVHPTKHEVRFRDGRLVHDFLFSSLHRALADVRPNEASSSDAVTASAGSAGDETPASGASAAAVDAQPRWQQQGMALGADHERPAAHRVREFMAGYQALHPEHEEQLLTPQPQRNEPEAPATHTPDVQAQAMPEADATQAPPLGYAVAQLHGVYILSQTARGLVVVDMHAAHERITYERMKQQVHGDGQALGRLQTQPLLVPMSLAVSTREVETAEREHETFERLGVELDVAGPETLLVRRVPVLLDNADVESLIHGMLGDLERFGRSDRVEAHINELLASMSCHGSVRANRRLTVPEMNALLRDMERTERSGQCNHGRPTWTEMSMHELDKLFLRGQ</sequence>
<organism evidence="9 10">
    <name type="scientific">Chromohalobacter moromii</name>
    <dbReference type="NCBI Taxonomy" id="2860329"/>
    <lineage>
        <taxon>Bacteria</taxon>
        <taxon>Pseudomonadati</taxon>
        <taxon>Pseudomonadota</taxon>
        <taxon>Gammaproteobacteria</taxon>
        <taxon>Oceanospirillales</taxon>
        <taxon>Halomonadaceae</taxon>
        <taxon>Chromohalobacter</taxon>
    </lineage>
</organism>
<dbReference type="Gene3D" id="3.30.565.10">
    <property type="entry name" value="Histidine kinase-like ATPase, C-terminal domain"/>
    <property type="match status" value="1"/>
</dbReference>
<dbReference type="InterPro" id="IPR014721">
    <property type="entry name" value="Ribsml_uS5_D2-typ_fold_subgr"/>
</dbReference>